<sequence>MQNLPQDGGLEQSDCLYVWITGQENSFVLPTEAKGGSEFFVELNRRGLFPDELMKQASFSTDGGLYCYPSLEQK</sequence>
<dbReference type="AlphaFoldDB" id="C5S1W3"/>
<protein>
    <submittedName>
        <fullName evidence="1">Uncharacterized protein</fullName>
    </submittedName>
</protein>
<dbReference type="OrthoDB" id="3078646at2"/>
<comment type="caution">
    <text evidence="1">The sequence shown here is derived from an EMBL/GenBank/DDBJ whole genome shotgun (WGS) entry which is preliminary data.</text>
</comment>
<evidence type="ECO:0000313" key="2">
    <source>
        <dbReference type="Proteomes" id="UP000005532"/>
    </source>
</evidence>
<name>C5S1W3_9PAST</name>
<reference evidence="1 2" key="1">
    <citation type="journal article" date="2010" name="Vet. Microbiol.">
        <title>Production of haemolysins by strains of the Actinobacillus minor/porcitonsillarum complex.</title>
        <authorList>
            <person name="Arya G."/>
            <person name="Niven D.F."/>
        </authorList>
    </citation>
    <scope>NUCLEOTIDE SEQUENCE [LARGE SCALE GENOMIC DNA]</scope>
    <source>
        <strain evidence="1 2">NM305</strain>
    </source>
</reference>
<accession>C5S1W3</accession>
<dbReference type="Proteomes" id="UP000005532">
    <property type="component" value="Unassembled WGS sequence"/>
</dbReference>
<evidence type="ECO:0000313" key="1">
    <source>
        <dbReference type="EMBL" id="EER47066.1"/>
    </source>
</evidence>
<proteinExistence type="predicted"/>
<dbReference type="EMBL" id="ACQL01000094">
    <property type="protein sequence ID" value="EER47066.1"/>
    <property type="molecule type" value="Genomic_DNA"/>
</dbReference>
<organism evidence="1 2">
    <name type="scientific">Actinobacillus minor NM305</name>
    <dbReference type="NCBI Taxonomy" id="637911"/>
    <lineage>
        <taxon>Bacteria</taxon>
        <taxon>Pseudomonadati</taxon>
        <taxon>Pseudomonadota</taxon>
        <taxon>Gammaproteobacteria</taxon>
        <taxon>Pasteurellales</taxon>
        <taxon>Pasteurellaceae</taxon>
        <taxon>Actinobacillus</taxon>
    </lineage>
</organism>
<gene>
    <name evidence="1" type="ORF">AM305_09301</name>
</gene>
<dbReference type="RefSeq" id="WP_005823954.1">
    <property type="nucleotide sequence ID" value="NZ_ACQL01000094.1"/>
</dbReference>
<dbReference type="eggNOG" id="ENOG5033GNM">
    <property type="taxonomic scope" value="Bacteria"/>
</dbReference>